<keyword evidence="3" id="KW-0378">Hydrolase</keyword>
<feature type="domain" description="HNH nuclease" evidence="2">
    <location>
        <begin position="85"/>
        <end position="137"/>
    </location>
</feature>
<evidence type="ECO:0000313" key="4">
    <source>
        <dbReference type="Proteomes" id="UP000661894"/>
    </source>
</evidence>
<dbReference type="CDD" id="cd00085">
    <property type="entry name" value="HNHc"/>
    <property type="match status" value="1"/>
</dbReference>
<reference evidence="3 4" key="1">
    <citation type="submission" date="2020-08" db="EMBL/GenBank/DDBJ databases">
        <title>A Genomic Blueprint of the Chicken Gut Microbiome.</title>
        <authorList>
            <person name="Gilroy R."/>
            <person name="Ravi A."/>
            <person name="Getino M."/>
            <person name="Pursley I."/>
            <person name="Horton D.L."/>
            <person name="Alikhan N.-F."/>
            <person name="Baker D."/>
            <person name="Gharbi K."/>
            <person name="Hall N."/>
            <person name="Watson M."/>
            <person name="Adriaenssens E.M."/>
            <person name="Foster-Nyarko E."/>
            <person name="Jarju S."/>
            <person name="Secka A."/>
            <person name="Antonio M."/>
            <person name="Oren A."/>
            <person name="Chaudhuri R."/>
            <person name="La Ragione R.M."/>
            <person name="Hildebrand F."/>
            <person name="Pallen M.J."/>
        </authorList>
    </citation>
    <scope>NUCLEOTIDE SEQUENCE [LARGE SCALE GENOMIC DNA]</scope>
    <source>
        <strain evidence="3 4">Sa1BUA1</strain>
    </source>
</reference>
<feature type="region of interest" description="Disordered" evidence="1">
    <location>
        <begin position="222"/>
        <end position="261"/>
    </location>
</feature>
<accession>A0ABR8Z5B3</accession>
<protein>
    <submittedName>
        <fullName evidence="3">HNH endonuclease</fullName>
    </submittedName>
</protein>
<gene>
    <name evidence="3" type="ORF">H9624_14335</name>
</gene>
<keyword evidence="3" id="KW-0540">Nuclease</keyword>
<dbReference type="SMART" id="SM00507">
    <property type="entry name" value="HNHc"/>
    <property type="match status" value="1"/>
</dbReference>
<evidence type="ECO:0000259" key="2">
    <source>
        <dbReference type="SMART" id="SM00507"/>
    </source>
</evidence>
<dbReference type="RefSeq" id="WP_286011270.1">
    <property type="nucleotide sequence ID" value="NZ_JACSPO010000012.1"/>
</dbReference>
<organism evidence="3 4">
    <name type="scientific">Oceanitalea stevensii</name>
    <dbReference type="NCBI Taxonomy" id="2763072"/>
    <lineage>
        <taxon>Bacteria</taxon>
        <taxon>Bacillati</taxon>
        <taxon>Actinomycetota</taxon>
        <taxon>Actinomycetes</taxon>
        <taxon>Micrococcales</taxon>
        <taxon>Bogoriellaceae</taxon>
        <taxon>Georgenia</taxon>
    </lineage>
</organism>
<dbReference type="EMBL" id="JACSPO010000012">
    <property type="protein sequence ID" value="MBD8063498.1"/>
    <property type="molecule type" value="Genomic_DNA"/>
</dbReference>
<sequence>MIGGGRADINVLVPITVLQPEPRDPGVTALDRDPEPVAELDGYGPIPPIVARALAAGGTWRRLLTDPTTGQVLDVGRTRYQPTAAIADHVRHRDRTCIVPGCTHPARTADLDHIHEWRDGGVTSADNLGPQCTGDHRAKSIGAYTVAYATDRTYAWTTPTGHGYLRRPDGTTIPLPRQTAKNLRELVKDSERHHRPVDPQLVDAMLAAISLGEDPLAHWTEPATPSTALALEAEGNVPRPQCPEPQPGPEHEQTWPENPPF</sequence>
<keyword evidence="4" id="KW-1185">Reference proteome</keyword>
<comment type="caution">
    <text evidence="3">The sequence shown here is derived from an EMBL/GenBank/DDBJ whole genome shotgun (WGS) entry which is preliminary data.</text>
</comment>
<proteinExistence type="predicted"/>
<keyword evidence="3" id="KW-0255">Endonuclease</keyword>
<dbReference type="GO" id="GO:0004519">
    <property type="term" value="F:endonuclease activity"/>
    <property type="evidence" value="ECO:0007669"/>
    <property type="project" value="UniProtKB-KW"/>
</dbReference>
<dbReference type="InterPro" id="IPR003615">
    <property type="entry name" value="HNH_nuc"/>
</dbReference>
<evidence type="ECO:0000256" key="1">
    <source>
        <dbReference type="SAM" id="MobiDB-lite"/>
    </source>
</evidence>
<name>A0ABR8Z5B3_9MICO</name>
<evidence type="ECO:0000313" key="3">
    <source>
        <dbReference type="EMBL" id="MBD8063498.1"/>
    </source>
</evidence>
<dbReference type="Proteomes" id="UP000661894">
    <property type="component" value="Unassembled WGS sequence"/>
</dbReference>